<gene>
    <name evidence="2" type="ORF">EVAR_91751_1</name>
</gene>
<name>A0A4C1THA8_EUMVA</name>
<feature type="compositionally biased region" description="Polar residues" evidence="1">
    <location>
        <begin position="71"/>
        <end position="83"/>
    </location>
</feature>
<proteinExistence type="predicted"/>
<comment type="caution">
    <text evidence="2">The sequence shown here is derived from an EMBL/GenBank/DDBJ whole genome shotgun (WGS) entry which is preliminary data.</text>
</comment>
<dbReference type="AlphaFoldDB" id="A0A4C1THA8"/>
<accession>A0A4C1THA8</accession>
<dbReference type="EMBL" id="BGZK01005320">
    <property type="protein sequence ID" value="GBP13524.1"/>
    <property type="molecule type" value="Genomic_DNA"/>
</dbReference>
<feature type="compositionally biased region" description="Basic and acidic residues" evidence="1">
    <location>
        <begin position="50"/>
        <end position="66"/>
    </location>
</feature>
<keyword evidence="3" id="KW-1185">Reference proteome</keyword>
<reference evidence="2 3" key="1">
    <citation type="journal article" date="2019" name="Commun. Biol.">
        <title>The bagworm genome reveals a unique fibroin gene that provides high tensile strength.</title>
        <authorList>
            <person name="Kono N."/>
            <person name="Nakamura H."/>
            <person name="Ohtoshi R."/>
            <person name="Tomita M."/>
            <person name="Numata K."/>
            <person name="Arakawa K."/>
        </authorList>
    </citation>
    <scope>NUCLEOTIDE SEQUENCE [LARGE SCALE GENOMIC DNA]</scope>
</reference>
<protein>
    <submittedName>
        <fullName evidence="2">Uncharacterized protein</fullName>
    </submittedName>
</protein>
<dbReference type="Proteomes" id="UP000299102">
    <property type="component" value="Unassembled WGS sequence"/>
</dbReference>
<sequence length="83" mass="9728">MALVQRHCAGLETREARFSIGGKAIRRCNKWLLQVLEVSVTFNLRSRMSLPDRRQRPPIRTGERGGHFKFQNKNSNSQFRKKM</sequence>
<evidence type="ECO:0000313" key="2">
    <source>
        <dbReference type="EMBL" id="GBP13524.1"/>
    </source>
</evidence>
<organism evidence="2 3">
    <name type="scientific">Eumeta variegata</name>
    <name type="common">Bagworm moth</name>
    <name type="synonym">Eumeta japonica</name>
    <dbReference type="NCBI Taxonomy" id="151549"/>
    <lineage>
        <taxon>Eukaryota</taxon>
        <taxon>Metazoa</taxon>
        <taxon>Ecdysozoa</taxon>
        <taxon>Arthropoda</taxon>
        <taxon>Hexapoda</taxon>
        <taxon>Insecta</taxon>
        <taxon>Pterygota</taxon>
        <taxon>Neoptera</taxon>
        <taxon>Endopterygota</taxon>
        <taxon>Lepidoptera</taxon>
        <taxon>Glossata</taxon>
        <taxon>Ditrysia</taxon>
        <taxon>Tineoidea</taxon>
        <taxon>Psychidae</taxon>
        <taxon>Oiketicinae</taxon>
        <taxon>Eumeta</taxon>
    </lineage>
</organism>
<feature type="region of interest" description="Disordered" evidence="1">
    <location>
        <begin position="49"/>
        <end position="83"/>
    </location>
</feature>
<evidence type="ECO:0000313" key="3">
    <source>
        <dbReference type="Proteomes" id="UP000299102"/>
    </source>
</evidence>
<evidence type="ECO:0000256" key="1">
    <source>
        <dbReference type="SAM" id="MobiDB-lite"/>
    </source>
</evidence>